<dbReference type="EMBL" id="CAIJ01000407">
    <property type="protein sequence ID" value="CCI03500.1"/>
    <property type="molecule type" value="Genomic_DNA"/>
</dbReference>
<name>I4G6D9_MICAE</name>
<protein>
    <submittedName>
        <fullName evidence="1">Uncharacterized protein</fullName>
    </submittedName>
</protein>
<proteinExistence type="predicted"/>
<comment type="caution">
    <text evidence="1">The sequence shown here is derived from an EMBL/GenBank/DDBJ whole genome shotgun (WGS) entry which is preliminary data.</text>
</comment>
<organism evidence="1 2">
    <name type="scientific">Microcystis aeruginosa PCC 9443</name>
    <dbReference type="NCBI Taxonomy" id="1160281"/>
    <lineage>
        <taxon>Bacteria</taxon>
        <taxon>Bacillati</taxon>
        <taxon>Cyanobacteriota</taxon>
        <taxon>Cyanophyceae</taxon>
        <taxon>Oscillatoriophycideae</taxon>
        <taxon>Chroococcales</taxon>
        <taxon>Microcystaceae</taxon>
        <taxon>Microcystis</taxon>
    </lineage>
</organism>
<dbReference type="HOGENOM" id="CLU_3428265_0_0_3"/>
<sequence length="20" mass="2323">MRITVGLEQDLRHILLNEAT</sequence>
<gene>
    <name evidence="1" type="ORF">MICAC_4650001</name>
</gene>
<dbReference type="Proteomes" id="UP000003480">
    <property type="component" value="Unassembled WGS sequence"/>
</dbReference>
<evidence type="ECO:0000313" key="1">
    <source>
        <dbReference type="EMBL" id="CCI03500.1"/>
    </source>
</evidence>
<reference evidence="1 2" key="1">
    <citation type="submission" date="2012-04" db="EMBL/GenBank/DDBJ databases">
        <authorList>
            <person name="Genoscope - CEA"/>
        </authorList>
    </citation>
    <scope>NUCLEOTIDE SEQUENCE [LARGE SCALE GENOMIC DNA]</scope>
    <source>
        <strain evidence="1 2">9443</strain>
    </source>
</reference>
<evidence type="ECO:0000313" key="2">
    <source>
        <dbReference type="Proteomes" id="UP000003480"/>
    </source>
</evidence>
<accession>I4G6D9</accession>
<dbReference type="AlphaFoldDB" id="I4G6D9"/>